<proteinExistence type="predicted"/>
<name>A0A067BZF4_SAPPC</name>
<sequence>MSFDVADTPTVATLAPSSSQTKLTRITVLPRNGSWTKIMPTAASPDSNETGPRRTSLTKLRQGTKVKLFVATVAPTETMDTADAVPRLPAAVGDATPSKAPRDQPTASAATALVEKMPSVLDGAVKMEVLSAAELRRSERTQFIQILQRAYELRSSTKKAQTKRFGARDAIERAVELYRSPRECAIHDYIETTLDPAIHEFFEPFMTTRATPQASTWMHRLKIMR</sequence>
<dbReference type="OrthoDB" id="10425336at2759"/>
<feature type="compositionally biased region" description="Polar residues" evidence="1">
    <location>
        <begin position="44"/>
        <end position="55"/>
    </location>
</feature>
<evidence type="ECO:0000256" key="1">
    <source>
        <dbReference type="SAM" id="MobiDB-lite"/>
    </source>
</evidence>
<dbReference type="RefSeq" id="XP_012207047.1">
    <property type="nucleotide sequence ID" value="XM_012351657.1"/>
</dbReference>
<dbReference type="VEuPathDB" id="FungiDB:SPRG_12290"/>
<dbReference type="OMA" id="IHEFFEP"/>
<dbReference type="KEGG" id="spar:SPRG_12290"/>
<dbReference type="Proteomes" id="UP000030745">
    <property type="component" value="Unassembled WGS sequence"/>
</dbReference>
<gene>
    <name evidence="2" type="ORF">SPRG_12290</name>
</gene>
<evidence type="ECO:0000313" key="3">
    <source>
        <dbReference type="Proteomes" id="UP000030745"/>
    </source>
</evidence>
<dbReference type="GeneID" id="24134264"/>
<protein>
    <submittedName>
        <fullName evidence="2">Uncharacterized protein</fullName>
    </submittedName>
</protein>
<feature type="region of interest" description="Disordered" evidence="1">
    <location>
        <begin position="1"/>
        <end position="21"/>
    </location>
</feature>
<keyword evidence="3" id="KW-1185">Reference proteome</keyword>
<accession>A0A067BZF4</accession>
<feature type="region of interest" description="Disordered" evidence="1">
    <location>
        <begin position="36"/>
        <end position="55"/>
    </location>
</feature>
<organism evidence="2 3">
    <name type="scientific">Saprolegnia parasitica (strain CBS 223.65)</name>
    <dbReference type="NCBI Taxonomy" id="695850"/>
    <lineage>
        <taxon>Eukaryota</taxon>
        <taxon>Sar</taxon>
        <taxon>Stramenopiles</taxon>
        <taxon>Oomycota</taxon>
        <taxon>Saprolegniomycetes</taxon>
        <taxon>Saprolegniales</taxon>
        <taxon>Saprolegniaceae</taxon>
        <taxon>Saprolegnia</taxon>
    </lineage>
</organism>
<dbReference type="AlphaFoldDB" id="A0A067BZF4"/>
<reference evidence="2 3" key="1">
    <citation type="journal article" date="2013" name="PLoS Genet.">
        <title>Distinctive expansion of potential virulence genes in the genome of the oomycete fish pathogen Saprolegnia parasitica.</title>
        <authorList>
            <person name="Jiang R.H."/>
            <person name="de Bruijn I."/>
            <person name="Haas B.J."/>
            <person name="Belmonte R."/>
            <person name="Lobach L."/>
            <person name="Christie J."/>
            <person name="van den Ackerveken G."/>
            <person name="Bottin A."/>
            <person name="Bulone V."/>
            <person name="Diaz-Moreno S.M."/>
            <person name="Dumas B."/>
            <person name="Fan L."/>
            <person name="Gaulin E."/>
            <person name="Govers F."/>
            <person name="Grenville-Briggs L.J."/>
            <person name="Horner N.R."/>
            <person name="Levin J.Z."/>
            <person name="Mammella M."/>
            <person name="Meijer H.J."/>
            <person name="Morris P."/>
            <person name="Nusbaum C."/>
            <person name="Oome S."/>
            <person name="Phillips A.J."/>
            <person name="van Rooyen D."/>
            <person name="Rzeszutek E."/>
            <person name="Saraiva M."/>
            <person name="Secombes C.J."/>
            <person name="Seidl M.F."/>
            <person name="Snel B."/>
            <person name="Stassen J.H."/>
            <person name="Sykes S."/>
            <person name="Tripathy S."/>
            <person name="van den Berg H."/>
            <person name="Vega-Arreguin J.C."/>
            <person name="Wawra S."/>
            <person name="Young S.K."/>
            <person name="Zeng Q."/>
            <person name="Dieguez-Uribeondo J."/>
            <person name="Russ C."/>
            <person name="Tyler B.M."/>
            <person name="van West P."/>
        </authorList>
    </citation>
    <scope>NUCLEOTIDE SEQUENCE [LARGE SCALE GENOMIC DNA]</scope>
    <source>
        <strain evidence="2 3">CBS 223.65</strain>
    </source>
</reference>
<evidence type="ECO:0000313" key="2">
    <source>
        <dbReference type="EMBL" id="KDO22205.1"/>
    </source>
</evidence>
<dbReference type="EMBL" id="KK583272">
    <property type="protein sequence ID" value="KDO22205.1"/>
    <property type="molecule type" value="Genomic_DNA"/>
</dbReference>